<feature type="transmembrane region" description="Helical" evidence="2">
    <location>
        <begin position="177"/>
        <end position="196"/>
    </location>
</feature>
<reference evidence="3 4" key="1">
    <citation type="journal article" date="2018" name="Mol. Plant">
        <title>The genome of Artemisia annua provides insight into the evolution of Asteraceae family and artemisinin biosynthesis.</title>
        <authorList>
            <person name="Shen Q."/>
            <person name="Zhang L."/>
            <person name="Liao Z."/>
            <person name="Wang S."/>
            <person name="Yan T."/>
            <person name="Shi P."/>
            <person name="Liu M."/>
            <person name="Fu X."/>
            <person name="Pan Q."/>
            <person name="Wang Y."/>
            <person name="Lv Z."/>
            <person name="Lu X."/>
            <person name="Zhang F."/>
            <person name="Jiang W."/>
            <person name="Ma Y."/>
            <person name="Chen M."/>
            <person name="Hao X."/>
            <person name="Li L."/>
            <person name="Tang Y."/>
            <person name="Lv G."/>
            <person name="Zhou Y."/>
            <person name="Sun X."/>
            <person name="Brodelius P.E."/>
            <person name="Rose J.K.C."/>
            <person name="Tang K."/>
        </authorList>
    </citation>
    <scope>NUCLEOTIDE SEQUENCE [LARGE SCALE GENOMIC DNA]</scope>
    <source>
        <strain evidence="4">cv. Huhao1</strain>
        <tissue evidence="3">Leaf</tissue>
    </source>
</reference>
<accession>A0A2U1M7D4</accession>
<sequence>MKDVPDQSIDTSNVTDCQNSPKEDMNNDSVPIVVRVYTKAKVDYSLTIRDRKVILAPSNPSDPLQQWIKDEKFGKHIKDDEGFSSFALVNKATGQAIKHSIGVTYPVQLTDYNPGKVDKTLLWTMGRRLDDGYRAIRAVDNIHLNLDGFEGIPKLGGVRDGTRIVLWDWVEGDNQKWTIAGYLSLSTIMVAVLVFATSRFQRFAISIS</sequence>
<evidence type="ECO:0000313" key="4">
    <source>
        <dbReference type="Proteomes" id="UP000245207"/>
    </source>
</evidence>
<evidence type="ECO:0000256" key="1">
    <source>
        <dbReference type="SAM" id="MobiDB-lite"/>
    </source>
</evidence>
<dbReference type="Proteomes" id="UP000245207">
    <property type="component" value="Unassembled WGS sequence"/>
</dbReference>
<dbReference type="STRING" id="35608.A0A2U1M7D4"/>
<dbReference type="CDD" id="cd23431">
    <property type="entry name" value="beta-trefoil_Ricin_AtEULS3-like"/>
    <property type="match status" value="1"/>
</dbReference>
<dbReference type="SUPFAM" id="SSF50370">
    <property type="entry name" value="Ricin B-like lectins"/>
    <property type="match status" value="1"/>
</dbReference>
<feature type="compositionally biased region" description="Polar residues" evidence="1">
    <location>
        <begin position="8"/>
        <end position="20"/>
    </location>
</feature>
<evidence type="ECO:0000313" key="3">
    <source>
        <dbReference type="EMBL" id="PWA57124.1"/>
    </source>
</evidence>
<name>A0A2U1M7D4_ARTAN</name>
<keyword evidence="3" id="KW-0430">Lectin</keyword>
<keyword evidence="2" id="KW-1133">Transmembrane helix</keyword>
<dbReference type="PANTHER" id="PTHR31257:SF2">
    <property type="entry name" value="RICIN B-LIKE LECTIN EULS3"/>
    <property type="match status" value="1"/>
</dbReference>
<keyword evidence="4" id="KW-1185">Reference proteome</keyword>
<dbReference type="GO" id="GO:0030246">
    <property type="term" value="F:carbohydrate binding"/>
    <property type="evidence" value="ECO:0007669"/>
    <property type="project" value="UniProtKB-KW"/>
</dbReference>
<dbReference type="Gene3D" id="2.80.10.50">
    <property type="match status" value="1"/>
</dbReference>
<evidence type="ECO:0000256" key="2">
    <source>
        <dbReference type="SAM" id="Phobius"/>
    </source>
</evidence>
<organism evidence="3 4">
    <name type="scientific">Artemisia annua</name>
    <name type="common">Sweet wormwood</name>
    <dbReference type="NCBI Taxonomy" id="35608"/>
    <lineage>
        <taxon>Eukaryota</taxon>
        <taxon>Viridiplantae</taxon>
        <taxon>Streptophyta</taxon>
        <taxon>Embryophyta</taxon>
        <taxon>Tracheophyta</taxon>
        <taxon>Spermatophyta</taxon>
        <taxon>Magnoliopsida</taxon>
        <taxon>eudicotyledons</taxon>
        <taxon>Gunneridae</taxon>
        <taxon>Pentapetalae</taxon>
        <taxon>asterids</taxon>
        <taxon>campanulids</taxon>
        <taxon>Asterales</taxon>
        <taxon>Asteraceae</taxon>
        <taxon>Asteroideae</taxon>
        <taxon>Anthemideae</taxon>
        <taxon>Artemisiinae</taxon>
        <taxon>Artemisia</taxon>
    </lineage>
</organism>
<dbReference type="OrthoDB" id="7769065at2759"/>
<gene>
    <name evidence="3" type="ORF">CTI12_AA412090</name>
</gene>
<dbReference type="InterPro" id="IPR035992">
    <property type="entry name" value="Ricin_B-like_lectins"/>
</dbReference>
<proteinExistence type="predicted"/>
<dbReference type="PANTHER" id="PTHR31257">
    <property type="entry name" value="RICIN B-LIKE LECTIN EULS3"/>
    <property type="match status" value="1"/>
</dbReference>
<dbReference type="EMBL" id="PKPP01006256">
    <property type="protein sequence ID" value="PWA57124.1"/>
    <property type="molecule type" value="Genomic_DNA"/>
</dbReference>
<dbReference type="AlphaFoldDB" id="A0A2U1M7D4"/>
<protein>
    <submittedName>
        <fullName evidence="3">Ricin B lectin domain-containing protein</fullName>
    </submittedName>
</protein>
<keyword evidence="2" id="KW-0472">Membrane</keyword>
<keyword evidence="2" id="KW-0812">Transmembrane</keyword>
<feature type="region of interest" description="Disordered" evidence="1">
    <location>
        <begin position="1"/>
        <end position="26"/>
    </location>
</feature>
<dbReference type="InterPro" id="IPR040249">
    <property type="entry name" value="Ricin_B-like_lectin_EULS3-like"/>
</dbReference>
<comment type="caution">
    <text evidence="3">The sequence shown here is derived from an EMBL/GenBank/DDBJ whole genome shotgun (WGS) entry which is preliminary data.</text>
</comment>